<evidence type="ECO:0000313" key="20">
    <source>
        <dbReference type="Ensembl" id="ENSEBUP00000001531.1"/>
    </source>
</evidence>
<sequence length="818" mass="91740">MLFYITLSIICHLFARLLSSVTQDKMICLPCLHACNCSCLASPPPCPPVSRTTNHSPGHNLSALCPKPSPGLQTSLDRHQYYYVDSVCYERQLHWFPKYFPYLVLLHTLLFMLCSTFWFRYPKTCSKIEHFVTVLAKCFDSPWTNRALSETVEGGTGAGSGPQGNKGVSDPLRPTPHLERTPRRTNPQASSLYDDPESQTPMLGPGGSGGTTDHGTGAECGVSSVNTGNLTSQRTTGGRGEVGSLDKKETEQAKALFEKVRKFRAHMEDSDTILRLYALQTFFKVAEFLAIEAYSLRCLSQITFDVPCSLPSIEKLTGYSLFCCAHPLATLLTILASSYLILVGIYGAVCVYALVWMLRSQLREYSFTREHGGACSDVPDVKNDFAFVLHLVDQYDPLYAQRFAIFLSEVSENKLRQLNLNQEWTRERLLQKVTRNAQDKLELHLFMLSGLPDAVLELHELEVLKLELVPDVVIPARVSQLSSLQELWLYHSPTRLDSPALSFLRENLLSLHLKFTEPQELPLWLSSLKNLQELHLTGSLGDDPRMPVLDALRELKHLSSLRIKSSLGKIPQVVSDLGAQLQTLCLNNEGSKLLVLSSLKRLSGLTELQLVRCDLQRIPHAIFSLSSLQSLDLKDNNLQTVEELISFQHLHRLTSLKLWYNNISYLPVQIGMLSALEQLILTRNQLCSVPNQLFLCRRLRLLDLSHNLLTHLPQDIAKLSSLQHLALSGNKLEALPEELFSCQRLRVLNLGHNALPYLSPRVGQLQCLSHLELRGNPLGALPVTLANCPCLRRANFVVEPALYCSLPATIQEQLERHT</sequence>
<evidence type="ECO:0000256" key="8">
    <source>
        <dbReference type="ARBA" id="ARBA00022989"/>
    </source>
</evidence>
<keyword evidence="3" id="KW-0813">Transport</keyword>
<keyword evidence="6 17" id="KW-0812">Transmembrane</keyword>
<evidence type="ECO:0000256" key="11">
    <source>
        <dbReference type="ARBA" id="ARBA00023157"/>
    </source>
</evidence>
<dbReference type="GeneTree" id="ENSGT00940000154043"/>
<dbReference type="AlphaFoldDB" id="A0A8C4NAQ2"/>
<comment type="subcellular location">
    <subcellularLocation>
        <location evidence="1">Cell membrane</location>
        <topology evidence="1">Multi-pass membrane protein</topology>
    </subcellularLocation>
</comment>
<keyword evidence="9" id="KW-0406">Ion transport</keyword>
<dbReference type="Ensembl" id="ENSEBUT00000001859.1">
    <property type="protein sequence ID" value="ENSEBUP00000001531.1"/>
    <property type="gene ID" value="ENSEBUG00000001311.1"/>
</dbReference>
<dbReference type="InterPro" id="IPR003591">
    <property type="entry name" value="Leu-rich_rpt_typical-subtyp"/>
</dbReference>
<evidence type="ECO:0000313" key="21">
    <source>
        <dbReference type="Proteomes" id="UP000694388"/>
    </source>
</evidence>
<feature type="domain" description="LRRC8 pannexin-like TM region" evidence="19">
    <location>
        <begin position="12"/>
        <end position="354"/>
    </location>
</feature>
<dbReference type="Proteomes" id="UP000694388">
    <property type="component" value="Unplaced"/>
</dbReference>
<keyword evidence="11" id="KW-1015">Disulfide bond</keyword>
<keyword evidence="21" id="KW-1185">Reference proteome</keyword>
<organism evidence="20 21">
    <name type="scientific">Eptatretus burgeri</name>
    <name type="common">Inshore hagfish</name>
    <dbReference type="NCBI Taxonomy" id="7764"/>
    <lineage>
        <taxon>Eukaryota</taxon>
        <taxon>Metazoa</taxon>
        <taxon>Chordata</taxon>
        <taxon>Craniata</taxon>
        <taxon>Vertebrata</taxon>
        <taxon>Cyclostomata</taxon>
        <taxon>Myxini</taxon>
        <taxon>Myxiniformes</taxon>
        <taxon>Myxinidae</taxon>
        <taxon>Eptatretinae</taxon>
        <taxon>Eptatretus</taxon>
    </lineage>
</organism>
<dbReference type="SMART" id="SM00369">
    <property type="entry name" value="LRR_TYP"/>
    <property type="match status" value="8"/>
</dbReference>
<evidence type="ECO:0000256" key="13">
    <source>
        <dbReference type="ARBA" id="ARBA00024145"/>
    </source>
</evidence>
<dbReference type="GO" id="GO:0005886">
    <property type="term" value="C:plasma membrane"/>
    <property type="evidence" value="ECO:0007669"/>
    <property type="project" value="UniProtKB-SubCell"/>
</dbReference>
<evidence type="ECO:0000256" key="5">
    <source>
        <dbReference type="ARBA" id="ARBA00022614"/>
    </source>
</evidence>
<evidence type="ECO:0000256" key="6">
    <source>
        <dbReference type="ARBA" id="ARBA00022692"/>
    </source>
</evidence>
<evidence type="ECO:0000256" key="17">
    <source>
        <dbReference type="SAM" id="Phobius"/>
    </source>
</evidence>
<evidence type="ECO:0000256" key="4">
    <source>
        <dbReference type="ARBA" id="ARBA00022475"/>
    </source>
</evidence>
<protein>
    <submittedName>
        <fullName evidence="20">Leucine rich repeat containing 8 VRAC subunit Ab</fullName>
    </submittedName>
</protein>
<accession>A0A8C4NAQ2</accession>
<evidence type="ECO:0000256" key="18">
    <source>
        <dbReference type="SAM" id="SignalP"/>
    </source>
</evidence>
<feature type="transmembrane region" description="Helical" evidence="17">
    <location>
        <begin position="99"/>
        <end position="119"/>
    </location>
</feature>
<name>A0A8C4NAQ2_EPTBU</name>
<reference evidence="20" key="1">
    <citation type="submission" date="2025-08" db="UniProtKB">
        <authorList>
            <consortium name="Ensembl"/>
        </authorList>
    </citation>
    <scope>IDENTIFICATION</scope>
</reference>
<keyword evidence="18" id="KW-0732">Signal</keyword>
<evidence type="ECO:0000256" key="1">
    <source>
        <dbReference type="ARBA" id="ARBA00004651"/>
    </source>
</evidence>
<feature type="compositionally biased region" description="Gly residues" evidence="16">
    <location>
        <begin position="154"/>
        <end position="164"/>
    </location>
</feature>
<dbReference type="InterPro" id="IPR001611">
    <property type="entry name" value="Leu-rich_rpt"/>
</dbReference>
<comment type="catalytic activity">
    <reaction evidence="13">
        <text>iodide(out) = iodide(in)</text>
        <dbReference type="Rhea" id="RHEA:66324"/>
        <dbReference type="ChEBI" id="CHEBI:16382"/>
    </reaction>
</comment>
<dbReference type="PROSITE" id="PS51450">
    <property type="entry name" value="LRR"/>
    <property type="match status" value="3"/>
</dbReference>
<evidence type="ECO:0000256" key="15">
    <source>
        <dbReference type="ARBA" id="ARBA00024167"/>
    </source>
</evidence>
<feature type="compositionally biased region" description="Polar residues" evidence="16">
    <location>
        <begin position="223"/>
        <end position="236"/>
    </location>
</feature>
<feature type="signal peptide" evidence="18">
    <location>
        <begin position="1"/>
        <end position="19"/>
    </location>
</feature>
<feature type="chain" id="PRO_5034217312" evidence="18">
    <location>
        <begin position="20"/>
        <end position="818"/>
    </location>
</feature>
<proteinExistence type="inferred from homology"/>
<dbReference type="Pfam" id="PF12534">
    <property type="entry name" value="Pannexin_like"/>
    <property type="match status" value="1"/>
</dbReference>
<dbReference type="PANTHER" id="PTHR48051:SF1">
    <property type="entry name" value="RAS SUPPRESSOR PROTEIN 1"/>
    <property type="match status" value="1"/>
</dbReference>
<evidence type="ECO:0000256" key="16">
    <source>
        <dbReference type="SAM" id="MobiDB-lite"/>
    </source>
</evidence>
<dbReference type="Pfam" id="PF13855">
    <property type="entry name" value="LRR_8"/>
    <property type="match status" value="2"/>
</dbReference>
<evidence type="ECO:0000256" key="10">
    <source>
        <dbReference type="ARBA" id="ARBA00023136"/>
    </source>
</evidence>
<keyword evidence="10 17" id="KW-0472">Membrane</keyword>
<feature type="transmembrane region" description="Helical" evidence="17">
    <location>
        <begin position="339"/>
        <end position="358"/>
    </location>
</feature>
<evidence type="ECO:0000256" key="7">
    <source>
        <dbReference type="ARBA" id="ARBA00022737"/>
    </source>
</evidence>
<evidence type="ECO:0000259" key="19">
    <source>
        <dbReference type="Pfam" id="PF12534"/>
    </source>
</evidence>
<keyword evidence="8 17" id="KW-1133">Transmembrane helix</keyword>
<evidence type="ECO:0000256" key="12">
    <source>
        <dbReference type="ARBA" id="ARBA00023303"/>
    </source>
</evidence>
<evidence type="ECO:0000256" key="9">
    <source>
        <dbReference type="ARBA" id="ARBA00023065"/>
    </source>
</evidence>
<dbReference type="InterPro" id="IPR032675">
    <property type="entry name" value="LRR_dom_sf"/>
</dbReference>
<dbReference type="GO" id="GO:0005737">
    <property type="term" value="C:cytoplasm"/>
    <property type="evidence" value="ECO:0007669"/>
    <property type="project" value="TreeGrafter"/>
</dbReference>
<evidence type="ECO:0000256" key="14">
    <source>
        <dbReference type="ARBA" id="ARBA00024158"/>
    </source>
</evidence>
<comment type="similarity">
    <text evidence="2">Belongs to the LRRC8 family.</text>
</comment>
<dbReference type="Gene3D" id="3.80.10.10">
    <property type="entry name" value="Ribonuclease Inhibitor"/>
    <property type="match status" value="2"/>
</dbReference>
<comment type="catalytic activity">
    <reaction evidence="14">
        <text>taurine(out) = taurine(in)</text>
        <dbReference type="Rhea" id="RHEA:66328"/>
        <dbReference type="ChEBI" id="CHEBI:507393"/>
    </reaction>
</comment>
<feature type="region of interest" description="Disordered" evidence="16">
    <location>
        <begin position="150"/>
        <end position="248"/>
    </location>
</feature>
<keyword evidence="7" id="KW-0677">Repeat</keyword>
<dbReference type="PANTHER" id="PTHR48051">
    <property type="match status" value="1"/>
</dbReference>
<dbReference type="SUPFAM" id="SSF52058">
    <property type="entry name" value="L domain-like"/>
    <property type="match status" value="1"/>
</dbReference>
<reference evidence="20" key="2">
    <citation type="submission" date="2025-09" db="UniProtKB">
        <authorList>
            <consortium name="Ensembl"/>
        </authorList>
    </citation>
    <scope>IDENTIFICATION</scope>
</reference>
<dbReference type="FunFam" id="3.80.10.10:FF:000294">
    <property type="entry name" value="Leucine-rich repeat-containing 8 VRAC subunit B"/>
    <property type="match status" value="1"/>
</dbReference>
<keyword evidence="12" id="KW-0407">Ion channel</keyword>
<evidence type="ECO:0000256" key="3">
    <source>
        <dbReference type="ARBA" id="ARBA00022448"/>
    </source>
</evidence>
<dbReference type="GO" id="GO:0034220">
    <property type="term" value="P:monoatomic ion transmembrane transport"/>
    <property type="evidence" value="ECO:0007669"/>
    <property type="project" value="UniProtKB-KW"/>
</dbReference>
<keyword evidence="5" id="KW-0433">Leucine-rich repeat</keyword>
<evidence type="ECO:0000256" key="2">
    <source>
        <dbReference type="ARBA" id="ARBA00010471"/>
    </source>
</evidence>
<dbReference type="InterPro" id="IPR050216">
    <property type="entry name" value="LRR_domain-containing"/>
</dbReference>
<comment type="catalytic activity">
    <reaction evidence="15">
        <text>chloride(in) = chloride(out)</text>
        <dbReference type="Rhea" id="RHEA:29823"/>
        <dbReference type="ChEBI" id="CHEBI:17996"/>
    </reaction>
</comment>
<dbReference type="InterPro" id="IPR021040">
    <property type="entry name" value="LRRC8_Pannexin-like"/>
</dbReference>
<keyword evidence="4" id="KW-1003">Cell membrane</keyword>